<gene>
    <name evidence="1" type="primary">yqxK</name>
    <name evidence="1" type="ORF">JIR001_14530</name>
</gene>
<dbReference type="RefSeq" id="WP_246512238.1">
    <property type="nucleotide sequence ID" value="NZ_AP024601.1"/>
</dbReference>
<sequence>MNEAGYSQTGASSGSPRMTSYFADLHIHIGRTESGLPVKISAARNLTFERIVRESAQRKGLDMIGIIDAHSPPVQEEIAARLEAGVYREHPDGGLVYGETIVILGTEIEVKEPGFGTAHLLAYFPSFDAIRRFTYWLSKRMKNVQLSTQRLYAPVSELQEQVTQLDGLMIPAHVFTPFKSVYGSASDRMRDWLDMGRIAAVELGLSADSSLADRLSELSALTFVTNSDAHSIPKIGREYNELCIAAPSFLELKRALLRQDGRRIVANYGLNPKLGKYYRTRCLKCEALLPPEETRRCLRCGSLKVVKGVSDRVAEIADQPSTAPAHRPPYVYQVPLEFIPKLGPKTLSKLLDRFGTEMHILHHADIEEIASIAGTSIAEHIRLAREQRLQFDEGGGGTYGKVKQVQNQT</sequence>
<dbReference type="InterPro" id="IPR016195">
    <property type="entry name" value="Pol/histidinol_Pase-like"/>
</dbReference>
<dbReference type="KEGG" id="pabs:JIR001_14530"/>
<dbReference type="Gene3D" id="3.20.20.140">
    <property type="entry name" value="Metal-dependent hydrolases"/>
    <property type="match status" value="1"/>
</dbReference>
<dbReference type="PANTHER" id="PTHR40084">
    <property type="entry name" value="PHOSPHOHYDROLASE, PHP FAMILY"/>
    <property type="match status" value="1"/>
</dbReference>
<proteinExistence type="predicted"/>
<dbReference type="CDD" id="cd19067">
    <property type="entry name" value="PfuEndoQ-like"/>
    <property type="match status" value="1"/>
</dbReference>
<reference evidence="1" key="1">
    <citation type="journal article" date="2013" name="Int. J. Syst. Evol. Microbiol.">
        <title>Polycladomyces abyssicola gen. nov., sp. nov., a thermophilic filamentous bacterium isolated from hemipelagic sediment.</title>
        <authorList>
            <person name="Tsubouchi T."/>
            <person name="Shimane Y."/>
            <person name="Mori K."/>
            <person name="Usui K."/>
            <person name="Hiraki T."/>
            <person name="Tame A."/>
            <person name="Uematsu K."/>
            <person name="Maruyama T."/>
            <person name="Hatada Y."/>
        </authorList>
    </citation>
    <scope>NUCLEOTIDE SEQUENCE</scope>
    <source>
        <strain evidence="1">JIR-001</strain>
    </source>
</reference>
<dbReference type="SUPFAM" id="SSF89550">
    <property type="entry name" value="PHP domain-like"/>
    <property type="match status" value="1"/>
</dbReference>
<dbReference type="EMBL" id="AP024601">
    <property type="protein sequence ID" value="BCU81670.1"/>
    <property type="molecule type" value="Genomic_DNA"/>
</dbReference>
<dbReference type="SUPFAM" id="SSF47781">
    <property type="entry name" value="RuvA domain 2-like"/>
    <property type="match status" value="1"/>
</dbReference>
<dbReference type="AlphaFoldDB" id="A0A8D5UGT8"/>
<protein>
    <recommendedName>
        <fullName evidence="3">TIGR00375 family protein</fullName>
    </recommendedName>
</protein>
<name>A0A8D5UGT8_9BACL</name>
<evidence type="ECO:0000313" key="1">
    <source>
        <dbReference type="EMBL" id="BCU81670.1"/>
    </source>
</evidence>
<reference evidence="1" key="2">
    <citation type="journal article" date="2021" name="Microbiol. Resour. Announc.">
        <title>Complete Genome Sequence of Polycladomyces abyssicola JIR-001T, Isolated from Hemipelagic Sediment in Deep Seawater.</title>
        <authorList>
            <person name="Tsubouchi T."/>
            <person name="Kaneko Y."/>
        </authorList>
    </citation>
    <scope>NUCLEOTIDE SEQUENCE</scope>
    <source>
        <strain evidence="1">JIR-001</strain>
    </source>
</reference>
<dbReference type="InterPro" id="IPR010994">
    <property type="entry name" value="RuvA_2-like"/>
</dbReference>
<dbReference type="PANTHER" id="PTHR40084:SF1">
    <property type="entry name" value="PHOSPHOTRANSFERASE"/>
    <property type="match status" value="1"/>
</dbReference>
<evidence type="ECO:0000313" key="2">
    <source>
        <dbReference type="Proteomes" id="UP000677436"/>
    </source>
</evidence>
<dbReference type="Proteomes" id="UP000677436">
    <property type="component" value="Chromosome"/>
</dbReference>
<accession>A0A8D5UGT8</accession>
<keyword evidence="2" id="KW-1185">Reference proteome</keyword>
<evidence type="ECO:0008006" key="3">
    <source>
        <dbReference type="Google" id="ProtNLM"/>
    </source>
</evidence>
<dbReference type="Gene3D" id="1.10.150.20">
    <property type="entry name" value="5' to 3' exonuclease, C-terminal subdomain"/>
    <property type="match status" value="1"/>
</dbReference>
<organism evidence="1 2">
    <name type="scientific">Polycladomyces abyssicola</name>
    <dbReference type="NCBI Taxonomy" id="1125966"/>
    <lineage>
        <taxon>Bacteria</taxon>
        <taxon>Bacillati</taxon>
        <taxon>Bacillota</taxon>
        <taxon>Bacilli</taxon>
        <taxon>Bacillales</taxon>
        <taxon>Thermoactinomycetaceae</taxon>
        <taxon>Polycladomyces</taxon>
    </lineage>
</organism>